<keyword evidence="4" id="KW-1185">Reference proteome</keyword>
<organism evidence="3 4">
    <name type="scientific">Strix occidentalis caurina</name>
    <name type="common">northern spotted owl</name>
    <dbReference type="NCBI Taxonomy" id="311401"/>
    <lineage>
        <taxon>Eukaryota</taxon>
        <taxon>Metazoa</taxon>
        <taxon>Chordata</taxon>
        <taxon>Craniata</taxon>
        <taxon>Vertebrata</taxon>
        <taxon>Euteleostomi</taxon>
        <taxon>Archelosauria</taxon>
        <taxon>Archosauria</taxon>
        <taxon>Dinosauria</taxon>
        <taxon>Saurischia</taxon>
        <taxon>Theropoda</taxon>
        <taxon>Coelurosauria</taxon>
        <taxon>Aves</taxon>
        <taxon>Neognathae</taxon>
        <taxon>Neoaves</taxon>
        <taxon>Telluraves</taxon>
        <taxon>Strigiformes</taxon>
        <taxon>Strigidae</taxon>
        <taxon>Strix</taxon>
    </lineage>
</organism>
<reference evidence="3" key="1">
    <citation type="submission" date="2025-08" db="UniProtKB">
        <authorList>
            <consortium name="Ensembl"/>
        </authorList>
    </citation>
    <scope>IDENTIFICATION</scope>
</reference>
<dbReference type="AlphaFoldDB" id="A0A8D0F8S6"/>
<keyword evidence="1" id="KW-0175">Coiled coil</keyword>
<dbReference type="PANTHER" id="PTHR23159">
    <property type="entry name" value="CENTROSOMAL PROTEIN 2"/>
    <property type="match status" value="1"/>
</dbReference>
<dbReference type="PANTHER" id="PTHR23159:SF1">
    <property type="entry name" value="CENTROSOME-ASSOCIATED PROTEIN CEP250"/>
    <property type="match status" value="1"/>
</dbReference>
<evidence type="ECO:0000313" key="3">
    <source>
        <dbReference type="Ensembl" id="ENSSOCP00000011740.1"/>
    </source>
</evidence>
<protein>
    <recommendedName>
        <fullName evidence="2">Rootletin-like coiled-coil domain-containing protein</fullName>
    </recommendedName>
</protein>
<evidence type="ECO:0000259" key="2">
    <source>
        <dbReference type="Pfam" id="PF15035"/>
    </source>
</evidence>
<dbReference type="Ensembl" id="ENSSOCT00000012062.1">
    <property type="protein sequence ID" value="ENSSOCP00000011740.1"/>
    <property type="gene ID" value="ENSSOCG00000008942.1"/>
</dbReference>
<accession>A0A8D0F8S6</accession>
<sequence length="354" mass="39614">MFPGLDVSLWPQSHKPAAPGSSIFSGKFHIKLFPLCIWCCLCDVHFTGSARWGLCYRSYPSALKELESHGGAACGQQLFRDLIAVSPFPRCEHLADVNTLLREHLDKASEVNSALKKDVEKLTADWMGAREELELKESEWRSERELSDSYLRGERNHLLSLWRQVVTFCRHFLDMKTATDRDLSKLKAEQMRLSGSVLVNCSRLNSGVQLWEPVSLGRPVLKDQAQQQAEQETSQKTREVMHLQVKGDLEKKELQDSSQPLLVQSQKQNEEEKTMKTLNATVEILVCFNFIWEMAQWLFSSFSTKGCGFLKRKSGEDADCVGASGTCESAQVPGAGSGGELQTVPGVAPVLFCL</sequence>
<name>A0A8D0F8S6_STROC</name>
<evidence type="ECO:0000256" key="1">
    <source>
        <dbReference type="ARBA" id="ARBA00023054"/>
    </source>
</evidence>
<feature type="domain" description="Rootletin-like coiled-coil" evidence="2">
    <location>
        <begin position="90"/>
        <end position="194"/>
    </location>
</feature>
<dbReference type="InterPro" id="IPR055167">
    <property type="entry name" value="Rootletin-like_CC"/>
</dbReference>
<evidence type="ECO:0000313" key="4">
    <source>
        <dbReference type="Proteomes" id="UP000694551"/>
    </source>
</evidence>
<dbReference type="Proteomes" id="UP000694551">
    <property type="component" value="Unplaced"/>
</dbReference>
<proteinExistence type="predicted"/>
<dbReference type="Pfam" id="PF15035">
    <property type="entry name" value="Rootletin"/>
    <property type="match status" value="1"/>
</dbReference>
<dbReference type="GO" id="GO:0005814">
    <property type="term" value="C:centriole"/>
    <property type="evidence" value="ECO:0007669"/>
    <property type="project" value="TreeGrafter"/>
</dbReference>
<reference evidence="3" key="2">
    <citation type="submission" date="2025-09" db="UniProtKB">
        <authorList>
            <consortium name="Ensembl"/>
        </authorList>
    </citation>
    <scope>IDENTIFICATION</scope>
</reference>
<dbReference type="GO" id="GO:0060271">
    <property type="term" value="P:cilium assembly"/>
    <property type="evidence" value="ECO:0007669"/>
    <property type="project" value="TreeGrafter"/>
</dbReference>
<dbReference type="GO" id="GO:0005813">
    <property type="term" value="C:centrosome"/>
    <property type="evidence" value="ECO:0007669"/>
    <property type="project" value="TreeGrafter"/>
</dbReference>